<dbReference type="GO" id="GO:0051213">
    <property type="term" value="F:dioxygenase activity"/>
    <property type="evidence" value="ECO:0007669"/>
    <property type="project" value="UniProtKB-KW"/>
</dbReference>
<keyword evidence="1" id="KW-0560">Oxidoreductase</keyword>
<dbReference type="RefSeq" id="WP_252251897.1">
    <property type="nucleotide sequence ID" value="NZ_CP098735.1"/>
</dbReference>
<protein>
    <submittedName>
        <fullName evidence="1">Phytanoyl-CoA dioxygenase family protein</fullName>
    </submittedName>
</protein>
<dbReference type="SUPFAM" id="SSF51197">
    <property type="entry name" value="Clavaminate synthase-like"/>
    <property type="match status" value="1"/>
</dbReference>
<evidence type="ECO:0000313" key="2">
    <source>
        <dbReference type="Proteomes" id="UP001056648"/>
    </source>
</evidence>
<dbReference type="Proteomes" id="UP001056648">
    <property type="component" value="Chromosome 1"/>
</dbReference>
<dbReference type="EMBL" id="CP098735">
    <property type="protein sequence ID" value="USE77550.1"/>
    <property type="molecule type" value="Genomic_DNA"/>
</dbReference>
<keyword evidence="2" id="KW-1185">Reference proteome</keyword>
<dbReference type="Pfam" id="PF05721">
    <property type="entry name" value="PhyH"/>
    <property type="match status" value="1"/>
</dbReference>
<dbReference type="Gene3D" id="2.60.120.620">
    <property type="entry name" value="q2cbj1_9rhob like domain"/>
    <property type="match status" value="1"/>
</dbReference>
<name>A0ABY4VS52_9BURK</name>
<evidence type="ECO:0000313" key="1">
    <source>
        <dbReference type="EMBL" id="USE77550.1"/>
    </source>
</evidence>
<keyword evidence="1" id="KW-0223">Dioxygenase</keyword>
<reference evidence="1" key="1">
    <citation type="submission" date="2022-06" db="EMBL/GenBank/DDBJ databases">
        <title>Complete genome sequence and characterization of Cupriavidus gilardii QJ1 isolated from contaminating cells.</title>
        <authorList>
            <person name="Qi J."/>
        </authorList>
    </citation>
    <scope>NUCLEOTIDE SEQUENCE</scope>
    <source>
        <strain evidence="1">QJ1</strain>
    </source>
</reference>
<sequence>MPGLTICFSNYGKGKAMQGDGRAGAALSQVQIRNFVDQGFIRIDGAFPRAVAEEARAILWRDTGCDSADPSSWTKPVIRLGMYSQPPFIEAANTPVLRQAFDQLVGAGRWLPCKAMGTFPVRFPSPEDPGDAGWHVDVSFGWDNPDFMEWRANVNSKGRSLLMLFLFSDVSEHDAPTRIRIGSHLDVARMLAPAGDAGLTLREIVAGLQQTERRPEALATGEAGTVYLCHPFLVHSAQPHRGTTPRFMAQPPLLPREPLQLEREDGAYSPVEATIRLGLGL</sequence>
<organism evidence="1 2">
    <name type="scientific">Cupriavidus gilardii</name>
    <dbReference type="NCBI Taxonomy" id="82541"/>
    <lineage>
        <taxon>Bacteria</taxon>
        <taxon>Pseudomonadati</taxon>
        <taxon>Pseudomonadota</taxon>
        <taxon>Betaproteobacteria</taxon>
        <taxon>Burkholderiales</taxon>
        <taxon>Burkholderiaceae</taxon>
        <taxon>Cupriavidus</taxon>
    </lineage>
</organism>
<accession>A0ABY4VS52</accession>
<proteinExistence type="predicted"/>
<gene>
    <name evidence="1" type="ORF">NDR89_00360</name>
</gene>
<dbReference type="InterPro" id="IPR008775">
    <property type="entry name" value="Phytyl_CoA_dOase-like"/>
</dbReference>